<evidence type="ECO:0000256" key="3">
    <source>
        <dbReference type="PROSITE-ProRule" id="PRU00464"/>
    </source>
</evidence>
<evidence type="ECO:0000313" key="6">
    <source>
        <dbReference type="Proteomes" id="UP000031488"/>
    </source>
</evidence>
<dbReference type="AlphaFoldDB" id="A0A0B9A9C8"/>
<dbReference type="Proteomes" id="UP000031488">
    <property type="component" value="Unassembled WGS sequence"/>
</dbReference>
<dbReference type="SUPFAM" id="SSF54197">
    <property type="entry name" value="HIT-like"/>
    <property type="match status" value="1"/>
</dbReference>
<evidence type="ECO:0000256" key="1">
    <source>
        <dbReference type="PIRSR" id="PIRSR601310-1"/>
    </source>
</evidence>
<dbReference type="RefSeq" id="WP_039211031.1">
    <property type="nucleotide sequence ID" value="NZ_JBCLTJ010000004.1"/>
</dbReference>
<dbReference type="InterPro" id="IPR011146">
    <property type="entry name" value="HIT-like"/>
</dbReference>
<keyword evidence="6" id="KW-1185">Reference proteome</keyword>
<dbReference type="PRINTS" id="PR00332">
    <property type="entry name" value="HISTRIAD"/>
</dbReference>
<feature type="short sequence motif" description="Histidine triad motif" evidence="2 3">
    <location>
        <begin position="98"/>
        <end position="102"/>
    </location>
</feature>
<comment type="caution">
    <text evidence="5">The sequence shown here is derived from an EMBL/GenBank/DDBJ whole genome shotgun (WGS) entry which is preliminary data.</text>
</comment>
<dbReference type="PANTHER" id="PTHR46648">
    <property type="entry name" value="HIT FAMILY PROTEIN 1"/>
    <property type="match status" value="1"/>
</dbReference>
<proteinExistence type="predicted"/>
<feature type="domain" description="HIT" evidence="4">
    <location>
        <begin position="6"/>
        <end position="114"/>
    </location>
</feature>
<dbReference type="GO" id="GO:0003824">
    <property type="term" value="F:catalytic activity"/>
    <property type="evidence" value="ECO:0007669"/>
    <property type="project" value="InterPro"/>
</dbReference>
<sequence length="144" mass="15623">MSSACIFCQIVAGDAPSAPIAETESTFAFMDIQPGSDGHLLVVPKRHSTDLRDIPAEDLSTVVLESQRIAKHAFDAWGADGVNLLNCCGAEAWQSVFHFHMHVIPRYRDKDKDRLSLPFAPGVRGDQELIGSLAASMRESLGEG</sequence>
<dbReference type="InterPro" id="IPR001310">
    <property type="entry name" value="Histidine_triad_HIT"/>
</dbReference>
<feature type="active site" description="Tele-AMP-histidine intermediate" evidence="1">
    <location>
        <position position="100"/>
    </location>
</feature>
<dbReference type="InterPro" id="IPR036265">
    <property type="entry name" value="HIT-like_sf"/>
</dbReference>
<organism evidence="5 6">
    <name type="scientific">Brevibacterium linens</name>
    <dbReference type="NCBI Taxonomy" id="1703"/>
    <lineage>
        <taxon>Bacteria</taxon>
        <taxon>Bacillati</taxon>
        <taxon>Actinomycetota</taxon>
        <taxon>Actinomycetes</taxon>
        <taxon>Micrococcales</taxon>
        <taxon>Brevibacteriaceae</taxon>
        <taxon>Brevibacterium</taxon>
    </lineage>
</organism>
<evidence type="ECO:0000259" key="4">
    <source>
        <dbReference type="PROSITE" id="PS51084"/>
    </source>
</evidence>
<gene>
    <name evidence="5" type="ORF">AE0388_2656</name>
</gene>
<evidence type="ECO:0000313" key="5">
    <source>
        <dbReference type="EMBL" id="KHS52106.1"/>
    </source>
</evidence>
<reference evidence="5 6" key="1">
    <citation type="submission" date="2014-11" db="EMBL/GenBank/DDBJ databases">
        <title>Draft Genome Sequence of Brevibacterium linens AE038-8.</title>
        <authorList>
            <person name="Maizel D."/>
            <person name="Utturkar S.M."/>
            <person name="Brown S.D."/>
            <person name="Ferrero M."/>
            <person name="Rosen B.P."/>
        </authorList>
    </citation>
    <scope>NUCLEOTIDE SEQUENCE [LARGE SCALE GENOMIC DNA]</scope>
    <source>
        <strain evidence="5 6">AE038-8</strain>
    </source>
</reference>
<dbReference type="Pfam" id="PF01230">
    <property type="entry name" value="HIT"/>
    <property type="match status" value="1"/>
</dbReference>
<evidence type="ECO:0000256" key="2">
    <source>
        <dbReference type="PIRSR" id="PIRSR601310-3"/>
    </source>
</evidence>
<dbReference type="PATRIC" id="fig|1703.6.peg.2561"/>
<name>A0A0B9A9C8_BRELN</name>
<dbReference type="GO" id="GO:0009117">
    <property type="term" value="P:nucleotide metabolic process"/>
    <property type="evidence" value="ECO:0007669"/>
    <property type="project" value="TreeGrafter"/>
</dbReference>
<dbReference type="STRING" id="1703.BLSMQ_2633"/>
<dbReference type="EMBL" id="JTJZ01000020">
    <property type="protein sequence ID" value="KHS52106.1"/>
    <property type="molecule type" value="Genomic_DNA"/>
</dbReference>
<dbReference type="PROSITE" id="PS51084">
    <property type="entry name" value="HIT_2"/>
    <property type="match status" value="1"/>
</dbReference>
<dbReference type="PANTHER" id="PTHR46648:SF1">
    <property type="entry name" value="ADENOSINE 5'-MONOPHOSPHORAMIDASE HNT1"/>
    <property type="match status" value="1"/>
</dbReference>
<dbReference type="OrthoDB" id="9784774at2"/>
<dbReference type="Gene3D" id="3.30.428.10">
    <property type="entry name" value="HIT-like"/>
    <property type="match status" value="1"/>
</dbReference>
<protein>
    <submittedName>
        <fullName evidence="5">Histidine triad (HIT) protein</fullName>
    </submittedName>
</protein>
<accession>A0A0B9A9C8</accession>